<feature type="transmembrane region" description="Helical" evidence="1">
    <location>
        <begin position="197"/>
        <end position="216"/>
    </location>
</feature>
<feature type="transmembrane region" description="Helical" evidence="1">
    <location>
        <begin position="168"/>
        <end position="185"/>
    </location>
</feature>
<keyword evidence="1" id="KW-0812">Transmembrane</keyword>
<dbReference type="GO" id="GO:0010468">
    <property type="term" value="P:regulation of gene expression"/>
    <property type="evidence" value="ECO:0007669"/>
    <property type="project" value="InterPro"/>
</dbReference>
<dbReference type="eggNOG" id="COG3180">
    <property type="taxonomic scope" value="Bacteria"/>
</dbReference>
<dbReference type="HOGENOM" id="CLU_050210_2_1_5"/>
<name>Q167T9_ROSDO</name>
<dbReference type="STRING" id="375451.RD1_2159"/>
<dbReference type="Proteomes" id="UP000007029">
    <property type="component" value="Chromosome"/>
</dbReference>
<feature type="transmembrane region" description="Helical" evidence="1">
    <location>
        <begin position="323"/>
        <end position="356"/>
    </location>
</feature>
<dbReference type="InterPro" id="IPR007820">
    <property type="entry name" value="AbrB_fam"/>
</dbReference>
<dbReference type="Pfam" id="PF05145">
    <property type="entry name" value="AbrB"/>
    <property type="match status" value="1"/>
</dbReference>
<dbReference type="KEGG" id="rde:RD1_2159"/>
<dbReference type="PIRSF" id="PIRSF038991">
    <property type="entry name" value="Protein_AbrB"/>
    <property type="match status" value="1"/>
</dbReference>
<dbReference type="EMBL" id="CP000362">
    <property type="protein sequence ID" value="ABG31754.1"/>
    <property type="molecule type" value="Genomic_DNA"/>
</dbReference>
<evidence type="ECO:0000313" key="2">
    <source>
        <dbReference type="EMBL" id="ABG31754.1"/>
    </source>
</evidence>
<protein>
    <recommendedName>
        <fullName evidence="4">Ammonia monooxygenase</fullName>
    </recommendedName>
</protein>
<keyword evidence="1" id="KW-0472">Membrane</keyword>
<feature type="transmembrane region" description="Helical" evidence="1">
    <location>
        <begin position="48"/>
        <end position="66"/>
    </location>
</feature>
<evidence type="ECO:0000313" key="3">
    <source>
        <dbReference type="Proteomes" id="UP000007029"/>
    </source>
</evidence>
<evidence type="ECO:0000256" key="1">
    <source>
        <dbReference type="SAM" id="Phobius"/>
    </source>
</evidence>
<dbReference type="RefSeq" id="WP_011568371.1">
    <property type="nucleotide sequence ID" value="NC_008209.1"/>
</dbReference>
<sequence length="365" mass="38593">MASTEPLTKLEKVVTDVGFLGDGALRYVTPFVFALSGAWLFHVLDLPLPWLIGPIAACLAAALMGFKMRAIAPVNAAMRTILGVAVGATFTPAILSLMVDMWVTLLLIPVMICCVAAVGVPYFQKLWGYDFATSYYSAMPGGLQDMLVFGEEAGGNPRTLSLIHATRILVIVTALPFLLQSFWSADLSTPPGAPLTSIAPGQLTVMLICAALGWYLANLVGLFGASILGPMIFAGAAAVTEVLIVRPPAEAIWAAQFFIGMTVGVKYSGITLDEVRHDLAAGLGYCVVLLLITFVFVEIVYIAGLAPGREALLAFAPGGQAEMAVLALIVGADMAFVIAHHVFRIIVIIIGAPLFARFFGASRCD</sequence>
<feature type="transmembrane region" description="Helical" evidence="1">
    <location>
        <begin position="223"/>
        <end position="245"/>
    </location>
</feature>
<dbReference type="GO" id="GO:0016020">
    <property type="term" value="C:membrane"/>
    <property type="evidence" value="ECO:0007669"/>
    <property type="project" value="InterPro"/>
</dbReference>
<feature type="transmembrane region" description="Helical" evidence="1">
    <location>
        <begin position="282"/>
        <end position="303"/>
    </location>
</feature>
<gene>
    <name evidence="2" type="ordered locus">RD1_2159</name>
</gene>
<proteinExistence type="predicted"/>
<dbReference type="AlphaFoldDB" id="Q167T9"/>
<feature type="transmembrane region" description="Helical" evidence="1">
    <location>
        <begin position="78"/>
        <end position="95"/>
    </location>
</feature>
<evidence type="ECO:0008006" key="4">
    <source>
        <dbReference type="Google" id="ProtNLM"/>
    </source>
</evidence>
<organism evidence="2 3">
    <name type="scientific">Roseobacter denitrificans (strain ATCC 33942 / OCh 114)</name>
    <name type="common">Erythrobacter sp. (strain OCh 114)</name>
    <name type="synonym">Roseobacter denitrificans</name>
    <dbReference type="NCBI Taxonomy" id="375451"/>
    <lineage>
        <taxon>Bacteria</taxon>
        <taxon>Pseudomonadati</taxon>
        <taxon>Pseudomonadota</taxon>
        <taxon>Alphaproteobacteria</taxon>
        <taxon>Rhodobacterales</taxon>
        <taxon>Roseobacteraceae</taxon>
        <taxon>Roseobacter</taxon>
    </lineage>
</organism>
<accession>Q167T9</accession>
<feature type="transmembrane region" description="Helical" evidence="1">
    <location>
        <begin position="251"/>
        <end position="270"/>
    </location>
</feature>
<keyword evidence="1" id="KW-1133">Transmembrane helix</keyword>
<reference evidence="2 3" key="1">
    <citation type="journal article" date="2007" name="J. Bacteriol.">
        <title>The complete genome sequence of Roseobacter denitrificans reveals a mixotrophic rather than photosynthetic metabolism.</title>
        <authorList>
            <person name="Swingley W.D."/>
            <person name="Sadekar S."/>
            <person name="Mastrian S.D."/>
            <person name="Matthies H.J."/>
            <person name="Hao J."/>
            <person name="Ramos H."/>
            <person name="Acharya C.R."/>
            <person name="Conrad A.L."/>
            <person name="Taylor H.L."/>
            <person name="Dejesa L.C."/>
            <person name="Shah M.K."/>
            <person name="O'huallachain M.E."/>
            <person name="Lince M.T."/>
            <person name="Blankenship R.E."/>
            <person name="Beatty J.T."/>
            <person name="Touchman J.W."/>
        </authorList>
    </citation>
    <scope>NUCLEOTIDE SEQUENCE [LARGE SCALE GENOMIC DNA]</scope>
    <source>
        <strain evidence="3">ATCC 33942 / OCh 114</strain>
    </source>
</reference>
<dbReference type="PANTHER" id="PTHR38457:SF1">
    <property type="entry name" value="REGULATOR ABRB-RELATED"/>
    <property type="match status" value="1"/>
</dbReference>
<feature type="transmembrane region" description="Helical" evidence="1">
    <location>
        <begin position="101"/>
        <end position="123"/>
    </location>
</feature>
<keyword evidence="3" id="KW-1185">Reference proteome</keyword>
<dbReference type="PANTHER" id="PTHR38457">
    <property type="entry name" value="REGULATOR ABRB-RELATED"/>
    <property type="match status" value="1"/>
</dbReference>